<reference evidence="5" key="1">
    <citation type="journal article" date="2019" name="Int. J. Syst. Evol. Microbiol.">
        <title>The Global Catalogue of Microorganisms (GCM) 10K type strain sequencing project: providing services to taxonomists for standard genome sequencing and annotation.</title>
        <authorList>
            <consortium name="The Broad Institute Genomics Platform"/>
            <consortium name="The Broad Institute Genome Sequencing Center for Infectious Disease"/>
            <person name="Wu L."/>
            <person name="Ma J."/>
        </authorList>
    </citation>
    <scope>NUCLEOTIDE SEQUENCE [LARGE SCALE GENOMIC DNA]</scope>
    <source>
        <strain evidence="5">KCTC 12848</strain>
    </source>
</reference>
<protein>
    <submittedName>
        <fullName evidence="4">Phage tail sheath family protein</fullName>
    </submittedName>
</protein>
<dbReference type="Pfam" id="PF04984">
    <property type="entry name" value="Phage_sheath_1"/>
    <property type="match status" value="1"/>
</dbReference>
<dbReference type="InterPro" id="IPR035089">
    <property type="entry name" value="Phage_sheath_subtilisin"/>
</dbReference>
<name>A0ABV9Y7X5_9PSEU</name>
<dbReference type="PANTHER" id="PTHR35861:SF1">
    <property type="entry name" value="PHAGE TAIL SHEATH PROTEIN"/>
    <property type="match status" value="1"/>
</dbReference>
<evidence type="ECO:0000259" key="3">
    <source>
        <dbReference type="Pfam" id="PF17482"/>
    </source>
</evidence>
<evidence type="ECO:0000313" key="5">
    <source>
        <dbReference type="Proteomes" id="UP001595833"/>
    </source>
</evidence>
<dbReference type="InterPro" id="IPR020287">
    <property type="entry name" value="Tail_sheath_C"/>
</dbReference>
<dbReference type="Gene3D" id="3.40.50.11780">
    <property type="match status" value="2"/>
</dbReference>
<keyword evidence="5" id="KW-1185">Reference proteome</keyword>
<dbReference type="RefSeq" id="WP_344040522.1">
    <property type="nucleotide sequence ID" value="NZ_BAAAKE010000023.1"/>
</dbReference>
<evidence type="ECO:0000313" key="4">
    <source>
        <dbReference type="EMBL" id="MFC5058800.1"/>
    </source>
</evidence>
<accession>A0ABV9Y7X5</accession>
<dbReference type="InterPro" id="IPR052042">
    <property type="entry name" value="Tail_sheath_structural"/>
</dbReference>
<dbReference type="Proteomes" id="UP001595833">
    <property type="component" value="Unassembled WGS sequence"/>
</dbReference>
<evidence type="ECO:0000259" key="2">
    <source>
        <dbReference type="Pfam" id="PF04984"/>
    </source>
</evidence>
<dbReference type="PANTHER" id="PTHR35861">
    <property type="match status" value="1"/>
</dbReference>
<comment type="caution">
    <text evidence="4">The sequence shown here is derived from an EMBL/GenBank/DDBJ whole genome shotgun (WGS) entry which is preliminary data.</text>
</comment>
<proteinExistence type="inferred from homology"/>
<feature type="domain" description="Tail sheath protein subtilisin-like" evidence="2">
    <location>
        <begin position="255"/>
        <end position="395"/>
    </location>
</feature>
<evidence type="ECO:0000256" key="1">
    <source>
        <dbReference type="ARBA" id="ARBA00008005"/>
    </source>
</evidence>
<feature type="domain" description="Tail sheath protein C-terminal" evidence="3">
    <location>
        <begin position="396"/>
        <end position="501"/>
    </location>
</feature>
<dbReference type="Pfam" id="PF17482">
    <property type="entry name" value="Phage_sheath_1C"/>
    <property type="match status" value="1"/>
</dbReference>
<gene>
    <name evidence="4" type="ORF">ACFPFM_34245</name>
</gene>
<comment type="similarity">
    <text evidence="1">Belongs to the myoviridae tail sheath protein family.</text>
</comment>
<sequence length="513" mass="55406">MPTYLSPGVYVEEVEAGARPIEGVGTAVAAFVGFAAKGPFNTPTLVTNWAQYTQAFGDYVRDCYLAQSVYGYFLNGGTNCYVVRIGGERSGGNGGPAAGDGRAAANPPAELGGYRVAAKRLGAGEITVELADAHGDNPPEDRFVLLVKQDGKVVETHHVTTRRTKDNVVTVVREKSELITIEETAPAGLAKPDRGSVTLVDAPAPTPAPRKAAADDYVGDVADRTGFGGLEAVEEITIVSVPDLMSSYRRGEITLESVKAVQLAMIAHCELMGNRVAVLDPPPDLNPQQVKDWRLNGAGYDSKYAALYYPWVKVFDPASDEHVHIPPSGHVAGVWARTDGTRGVHKAPANEVVRGAVALETQLTKAEQELLNPIGVNCVRSFPGRGIRVWGARTLSSDPAWRYLNVRRLFNYLEESILNGTQWVVFEPNDDALWARIRRTISAFLVTEWRKGSLFGITPDEAFYVKCDRETNPAESIDLGQVVCEVGIAPVKPAEFVVFRLAQVSGGTSLVNE</sequence>
<organism evidence="4 5">
    <name type="scientific">Saccharothrix xinjiangensis</name>
    <dbReference type="NCBI Taxonomy" id="204798"/>
    <lineage>
        <taxon>Bacteria</taxon>
        <taxon>Bacillati</taxon>
        <taxon>Actinomycetota</taxon>
        <taxon>Actinomycetes</taxon>
        <taxon>Pseudonocardiales</taxon>
        <taxon>Pseudonocardiaceae</taxon>
        <taxon>Saccharothrix</taxon>
    </lineage>
</organism>
<dbReference type="EMBL" id="JBHSJB010000034">
    <property type="protein sequence ID" value="MFC5058800.1"/>
    <property type="molecule type" value="Genomic_DNA"/>
</dbReference>